<evidence type="ECO:0000313" key="2">
    <source>
        <dbReference type="Proteomes" id="UP000029033"/>
    </source>
</evidence>
<dbReference type="Pfam" id="PF12686">
    <property type="entry name" value="DUF3800"/>
    <property type="match status" value="1"/>
</dbReference>
<protein>
    <submittedName>
        <fullName evidence="1">Uncharacterized protein</fullName>
    </submittedName>
</protein>
<proteinExistence type="predicted"/>
<keyword evidence="2" id="KW-1185">Reference proteome</keyword>
<dbReference type="OrthoDB" id="1998596at2"/>
<evidence type="ECO:0000313" key="1">
    <source>
        <dbReference type="EMBL" id="KFI91323.1"/>
    </source>
</evidence>
<reference evidence="1 2" key="1">
    <citation type="submission" date="2014-03" db="EMBL/GenBank/DDBJ databases">
        <title>Genomics of Bifidobacteria.</title>
        <authorList>
            <person name="Ventura M."/>
            <person name="Milani C."/>
            <person name="Lugli G.A."/>
        </authorList>
    </citation>
    <scope>NUCLEOTIDE SEQUENCE [LARGE SCALE GENOMIC DNA]</scope>
    <source>
        <strain evidence="1 2">LMG 21589</strain>
    </source>
</reference>
<accession>A0A087D723</accession>
<dbReference type="eggNOG" id="ENOG5033CDM">
    <property type="taxonomic scope" value="Bacteria"/>
</dbReference>
<gene>
    <name evidence="1" type="ORF">BSCA_2012</name>
</gene>
<dbReference type="AlphaFoldDB" id="A0A087D723"/>
<name>A0A087D723_9BIFI</name>
<organism evidence="1 2">
    <name type="scientific">Bifidobacterium scardovii</name>
    <dbReference type="NCBI Taxonomy" id="158787"/>
    <lineage>
        <taxon>Bacteria</taxon>
        <taxon>Bacillati</taxon>
        <taxon>Actinomycetota</taxon>
        <taxon>Actinomycetes</taxon>
        <taxon>Bifidobacteriales</taxon>
        <taxon>Bifidobacteriaceae</taxon>
        <taxon>Bifidobacterium</taxon>
    </lineage>
</organism>
<dbReference type="InterPro" id="IPR024524">
    <property type="entry name" value="DUF3800"/>
</dbReference>
<sequence length="225" mass="26563">MSSISIFVDESGERGQESEYYLLTLVFHDQNEDILERIRMYEQALRDRRLPDIPFHAGPLFNGHDDYESIPLPIRKQLFTAFYTLVWHLPITYTTFTYRKHDLRGIKELETHMKQDIINFLFTHLEWFQQYDAVKIYYDGGQPVVTYALRTAVEYALSMTAIQYRNSSPRDYRLSQVADCICALELTAQKYADKRSTVADGKMFGGIGAFKRNYLKKIRRMRLDR</sequence>
<dbReference type="EMBL" id="JGZO01000023">
    <property type="protein sequence ID" value="KFI91323.1"/>
    <property type="molecule type" value="Genomic_DNA"/>
</dbReference>
<comment type="caution">
    <text evidence="1">The sequence shown here is derived from an EMBL/GenBank/DDBJ whole genome shotgun (WGS) entry which is preliminary data.</text>
</comment>
<dbReference type="Proteomes" id="UP000029033">
    <property type="component" value="Unassembled WGS sequence"/>
</dbReference>